<proteinExistence type="predicted"/>
<organism evidence="1 2">
    <name type="scientific">Biomphalaria pfeifferi</name>
    <name type="common">Bloodfluke planorb</name>
    <name type="synonym">Freshwater snail</name>
    <dbReference type="NCBI Taxonomy" id="112525"/>
    <lineage>
        <taxon>Eukaryota</taxon>
        <taxon>Metazoa</taxon>
        <taxon>Spiralia</taxon>
        <taxon>Lophotrochozoa</taxon>
        <taxon>Mollusca</taxon>
        <taxon>Gastropoda</taxon>
        <taxon>Heterobranchia</taxon>
        <taxon>Euthyneura</taxon>
        <taxon>Panpulmonata</taxon>
        <taxon>Hygrophila</taxon>
        <taxon>Lymnaeoidea</taxon>
        <taxon>Planorbidae</taxon>
        <taxon>Biomphalaria</taxon>
    </lineage>
</organism>
<keyword evidence="2" id="KW-1185">Reference proteome</keyword>
<reference evidence="1" key="1">
    <citation type="journal article" date="2023" name="PLoS Negl. Trop. Dis.">
        <title>A genome sequence for Biomphalaria pfeifferi, the major vector snail for the human-infecting parasite Schistosoma mansoni.</title>
        <authorList>
            <person name="Bu L."/>
            <person name="Lu L."/>
            <person name="Laidemitt M.R."/>
            <person name="Zhang S.M."/>
            <person name="Mutuku M."/>
            <person name="Mkoji G."/>
            <person name="Steinauer M."/>
            <person name="Loker E.S."/>
        </authorList>
    </citation>
    <scope>NUCLEOTIDE SEQUENCE</scope>
    <source>
        <strain evidence="1">KasaAsao</strain>
    </source>
</reference>
<accession>A0AAD8EUS4</accession>
<protein>
    <submittedName>
        <fullName evidence="1">Leucyl-tRNA synthetase</fullName>
    </submittedName>
</protein>
<dbReference type="Proteomes" id="UP001233172">
    <property type="component" value="Unassembled WGS sequence"/>
</dbReference>
<reference evidence="1" key="2">
    <citation type="submission" date="2023-04" db="EMBL/GenBank/DDBJ databases">
        <authorList>
            <person name="Bu L."/>
            <person name="Lu L."/>
            <person name="Laidemitt M.R."/>
            <person name="Zhang S.M."/>
            <person name="Mutuku M."/>
            <person name="Mkoji G."/>
            <person name="Steinauer M."/>
            <person name="Loker E.S."/>
        </authorList>
    </citation>
    <scope>NUCLEOTIDE SEQUENCE</scope>
    <source>
        <strain evidence="1">KasaAsao</strain>
        <tissue evidence="1">Whole Snail</tissue>
    </source>
</reference>
<evidence type="ECO:0000313" key="2">
    <source>
        <dbReference type="Proteomes" id="UP001233172"/>
    </source>
</evidence>
<evidence type="ECO:0000313" key="1">
    <source>
        <dbReference type="EMBL" id="KAK0039529.1"/>
    </source>
</evidence>
<sequence length="191" mass="21531">MDQRIEYCIDAELLFARAKFPGSNLNFPALIEEVGELSKALLENSQGKVSGEQVFAEAIQVAVMAIRVAEEGSAEFSYKFDHSHYQKFDVNKWENHLKAIAEKIRKPTDVSTNGKSKSDFKLPEFKGKTNKISADFLRRFNGAGCQCGKQKLENYPLCARCFQRLPGEFRTALRQKKGGELEAVITVRVSF</sequence>
<gene>
    <name evidence="1" type="ORF">Bpfe_031014</name>
</gene>
<dbReference type="AlphaFoldDB" id="A0AAD8EUS4"/>
<comment type="caution">
    <text evidence="1">The sequence shown here is derived from an EMBL/GenBank/DDBJ whole genome shotgun (WGS) entry which is preliminary data.</text>
</comment>
<name>A0AAD8EUS4_BIOPF</name>
<dbReference type="EMBL" id="JASAOG010000440">
    <property type="protein sequence ID" value="KAK0039529.1"/>
    <property type="molecule type" value="Genomic_DNA"/>
</dbReference>